<sequence>MPNIVKAWNIQNGASHDISGLVGQVHTMEVGNNMLFVGAERDFSNTILVWKGGSEADPFQMAAPLRGHTRGVVSLIVGRDRLCPGSNDRTIRVWDLHTLECVQELVGHTDVVMSLLCWDQYLISCSLDQTVKGLGCH</sequence>
<dbReference type="SUPFAM" id="SSF50978">
    <property type="entry name" value="WD40 repeat-like"/>
    <property type="match status" value="1"/>
</dbReference>
<dbReference type="InterPro" id="IPR044715">
    <property type="entry name" value="WDR86-like"/>
</dbReference>
<accession>A0A059C6S7</accession>
<gene>
    <name evidence="2" type="ORF">EUGRSUZ_E02833</name>
</gene>
<dbReference type="PANTHER" id="PTHR44489:SF14">
    <property type="entry name" value="ZINC FINGER CCCH DOMAIN-CONTAINING PROTEIN 59-RELATED"/>
    <property type="match status" value="1"/>
</dbReference>
<protein>
    <submittedName>
        <fullName evidence="2">Uncharacterized protein</fullName>
    </submittedName>
</protein>
<dbReference type="InterPro" id="IPR001680">
    <property type="entry name" value="WD40_rpt"/>
</dbReference>
<dbReference type="STRING" id="71139.A0A059C6S7"/>
<evidence type="ECO:0000256" key="1">
    <source>
        <dbReference type="PROSITE-ProRule" id="PRU00221"/>
    </source>
</evidence>
<dbReference type="PROSITE" id="PS50082">
    <property type="entry name" value="WD_REPEATS_2"/>
    <property type="match status" value="1"/>
</dbReference>
<proteinExistence type="predicted"/>
<feature type="repeat" description="WD" evidence="1">
    <location>
        <begin position="65"/>
        <end position="104"/>
    </location>
</feature>
<reference evidence="2" key="1">
    <citation type="submission" date="2013-07" db="EMBL/GenBank/DDBJ databases">
        <title>The genome of Eucalyptus grandis.</title>
        <authorList>
            <person name="Schmutz J."/>
            <person name="Hayes R."/>
            <person name="Myburg A."/>
            <person name="Tuskan G."/>
            <person name="Grattapaglia D."/>
            <person name="Rokhsar D.S."/>
        </authorList>
    </citation>
    <scope>NUCLEOTIDE SEQUENCE</scope>
    <source>
        <tissue evidence="2">Leaf extractions</tissue>
    </source>
</reference>
<dbReference type="EMBL" id="KK198757">
    <property type="protein sequence ID" value="KCW74183.1"/>
    <property type="molecule type" value="Genomic_DNA"/>
</dbReference>
<keyword evidence="1" id="KW-0853">WD repeat</keyword>
<dbReference type="AlphaFoldDB" id="A0A059C6S7"/>
<organism evidence="2">
    <name type="scientific">Eucalyptus grandis</name>
    <name type="common">Flooded gum</name>
    <dbReference type="NCBI Taxonomy" id="71139"/>
    <lineage>
        <taxon>Eukaryota</taxon>
        <taxon>Viridiplantae</taxon>
        <taxon>Streptophyta</taxon>
        <taxon>Embryophyta</taxon>
        <taxon>Tracheophyta</taxon>
        <taxon>Spermatophyta</taxon>
        <taxon>Magnoliopsida</taxon>
        <taxon>eudicotyledons</taxon>
        <taxon>Gunneridae</taxon>
        <taxon>Pentapetalae</taxon>
        <taxon>rosids</taxon>
        <taxon>malvids</taxon>
        <taxon>Myrtales</taxon>
        <taxon>Myrtaceae</taxon>
        <taxon>Myrtoideae</taxon>
        <taxon>Eucalypteae</taxon>
        <taxon>Eucalyptus</taxon>
    </lineage>
</organism>
<dbReference type="PROSITE" id="PS50294">
    <property type="entry name" value="WD_REPEATS_REGION"/>
    <property type="match status" value="1"/>
</dbReference>
<evidence type="ECO:0000313" key="2">
    <source>
        <dbReference type="EMBL" id="KCW74183.1"/>
    </source>
</evidence>
<dbReference type="InterPro" id="IPR015943">
    <property type="entry name" value="WD40/YVTN_repeat-like_dom_sf"/>
</dbReference>
<dbReference type="Gene3D" id="2.130.10.10">
    <property type="entry name" value="YVTN repeat-like/Quinoprotein amine dehydrogenase"/>
    <property type="match status" value="1"/>
</dbReference>
<dbReference type="SMART" id="SM00320">
    <property type="entry name" value="WD40"/>
    <property type="match status" value="2"/>
</dbReference>
<dbReference type="PANTHER" id="PTHR44489">
    <property type="match status" value="1"/>
</dbReference>
<name>A0A059C6S7_EUCGR</name>
<dbReference type="OMA" id="CTARYLV"/>
<dbReference type="Gramene" id="KCW74183">
    <property type="protein sequence ID" value="KCW74183"/>
    <property type="gene ID" value="EUGRSUZ_E02833"/>
</dbReference>
<dbReference type="InParanoid" id="A0A059C6S7"/>
<dbReference type="InterPro" id="IPR036322">
    <property type="entry name" value="WD40_repeat_dom_sf"/>
</dbReference>
<dbReference type="Pfam" id="PF00400">
    <property type="entry name" value="WD40"/>
    <property type="match status" value="2"/>
</dbReference>